<dbReference type="PATRIC" id="fig|571915.4.peg.1488"/>
<proteinExistence type="predicted"/>
<feature type="transmembrane region" description="Helical" evidence="7">
    <location>
        <begin position="58"/>
        <end position="81"/>
    </location>
</feature>
<keyword evidence="3 7" id="KW-0812">Transmembrane</keyword>
<feature type="transmembrane region" description="Helical" evidence="7">
    <location>
        <begin position="6"/>
        <end position="31"/>
    </location>
</feature>
<feature type="region of interest" description="Disordered" evidence="6">
    <location>
        <begin position="405"/>
        <end position="510"/>
    </location>
</feature>
<reference evidence="10" key="2">
    <citation type="submission" date="2015-05" db="EMBL/GenBank/DDBJ databases">
        <title>Complete genome sequence of Corynebacterium mustelae DSM 45274, isolated from various tissues of a male ferret with lethal sepsis.</title>
        <authorList>
            <person name="Ruckert C."/>
            <person name="Albersmeier A."/>
            <person name="Winkler A."/>
            <person name="Tauch A."/>
        </authorList>
    </citation>
    <scope>NUCLEOTIDE SEQUENCE [LARGE SCALE GENOMIC DNA]</scope>
    <source>
        <strain evidence="10">DSM 45274</strain>
    </source>
</reference>
<feature type="compositionally biased region" description="Pro residues" evidence="6">
    <location>
        <begin position="499"/>
        <end position="510"/>
    </location>
</feature>
<evidence type="ECO:0000256" key="7">
    <source>
        <dbReference type="SAM" id="Phobius"/>
    </source>
</evidence>
<dbReference type="Pfam" id="PF00924">
    <property type="entry name" value="MS_channel_2nd"/>
    <property type="match status" value="1"/>
</dbReference>
<dbReference type="RefSeq" id="WP_083987445.1">
    <property type="nucleotide sequence ID" value="NZ_CP011542.1"/>
</dbReference>
<gene>
    <name evidence="9" type="ORF">CMUST_06985</name>
</gene>
<evidence type="ECO:0000256" key="4">
    <source>
        <dbReference type="ARBA" id="ARBA00022989"/>
    </source>
</evidence>
<evidence type="ECO:0000259" key="8">
    <source>
        <dbReference type="Pfam" id="PF00924"/>
    </source>
</evidence>
<evidence type="ECO:0000256" key="3">
    <source>
        <dbReference type="ARBA" id="ARBA00022692"/>
    </source>
</evidence>
<dbReference type="GO" id="GO:0005886">
    <property type="term" value="C:plasma membrane"/>
    <property type="evidence" value="ECO:0007669"/>
    <property type="project" value="UniProtKB-SubCell"/>
</dbReference>
<dbReference type="EMBL" id="CP011542">
    <property type="protein sequence ID" value="AKK05731.1"/>
    <property type="molecule type" value="Genomic_DNA"/>
</dbReference>
<evidence type="ECO:0000313" key="10">
    <source>
        <dbReference type="Proteomes" id="UP000035199"/>
    </source>
</evidence>
<dbReference type="AlphaFoldDB" id="A0A0G3GX49"/>
<dbReference type="InterPro" id="IPR006685">
    <property type="entry name" value="MscS_channel_2nd"/>
</dbReference>
<evidence type="ECO:0000256" key="2">
    <source>
        <dbReference type="ARBA" id="ARBA00022475"/>
    </source>
</evidence>
<keyword evidence="4 7" id="KW-1133">Transmembrane helix</keyword>
<evidence type="ECO:0000313" key="9">
    <source>
        <dbReference type="EMBL" id="AKK05731.1"/>
    </source>
</evidence>
<dbReference type="Gene3D" id="1.10.287.1260">
    <property type="match status" value="1"/>
</dbReference>
<dbReference type="SUPFAM" id="SSF50182">
    <property type="entry name" value="Sm-like ribonucleoproteins"/>
    <property type="match status" value="1"/>
</dbReference>
<evidence type="ECO:0000256" key="5">
    <source>
        <dbReference type="ARBA" id="ARBA00023136"/>
    </source>
</evidence>
<dbReference type="Gene3D" id="2.30.30.60">
    <property type="match status" value="1"/>
</dbReference>
<comment type="subcellular location">
    <subcellularLocation>
        <location evidence="1">Cell membrane</location>
    </subcellularLocation>
</comment>
<name>A0A0G3GX49_9CORY</name>
<feature type="compositionally biased region" description="Polar residues" evidence="6">
    <location>
        <begin position="436"/>
        <end position="452"/>
    </location>
</feature>
<reference evidence="9 10" key="1">
    <citation type="journal article" date="2015" name="Genome Announc.">
        <title>Complete Genome Sequence of the Type Strain Corynebacterium mustelae DSM 45274, Isolated from Various Tissues of a Male Ferret with Lethal Sepsis.</title>
        <authorList>
            <person name="Ruckert C."/>
            <person name="Eimer J."/>
            <person name="Winkler A."/>
            <person name="Tauch A."/>
        </authorList>
    </citation>
    <scope>NUCLEOTIDE SEQUENCE [LARGE SCALE GENOMIC DNA]</scope>
    <source>
        <strain evidence="9 10">DSM 45274</strain>
    </source>
</reference>
<dbReference type="KEGG" id="cmv:CMUST_06985"/>
<dbReference type="InterPro" id="IPR010920">
    <property type="entry name" value="LSM_dom_sf"/>
</dbReference>
<dbReference type="GO" id="GO:0008381">
    <property type="term" value="F:mechanosensitive monoatomic ion channel activity"/>
    <property type="evidence" value="ECO:0007669"/>
    <property type="project" value="InterPro"/>
</dbReference>
<dbReference type="STRING" id="571915.CMUST_06985"/>
<evidence type="ECO:0000256" key="1">
    <source>
        <dbReference type="ARBA" id="ARBA00004236"/>
    </source>
</evidence>
<feature type="compositionally biased region" description="Polar residues" evidence="6">
    <location>
        <begin position="478"/>
        <end position="497"/>
    </location>
</feature>
<dbReference type="PANTHER" id="PTHR30460">
    <property type="entry name" value="MODERATE CONDUCTANCE MECHANOSENSITIVE CHANNEL YBIO"/>
    <property type="match status" value="1"/>
</dbReference>
<evidence type="ECO:0000256" key="6">
    <source>
        <dbReference type="SAM" id="MobiDB-lite"/>
    </source>
</evidence>
<protein>
    <submittedName>
        <fullName evidence="9">Small-conductance mechanosensitive channel</fullName>
    </submittedName>
</protein>
<dbReference type="PANTHER" id="PTHR30460:SF0">
    <property type="entry name" value="MODERATE CONDUCTANCE MECHANOSENSITIVE CHANNEL YBIO"/>
    <property type="match status" value="1"/>
</dbReference>
<dbReference type="Proteomes" id="UP000035199">
    <property type="component" value="Chromosome"/>
</dbReference>
<keyword evidence="5 7" id="KW-0472">Membrane</keyword>
<keyword evidence="10" id="KW-1185">Reference proteome</keyword>
<keyword evidence="2" id="KW-1003">Cell membrane</keyword>
<dbReference type="InterPro" id="IPR023408">
    <property type="entry name" value="MscS_beta-dom_sf"/>
</dbReference>
<sequence length="510" mass="54428">MPFSYIAISLWSWMIDTGLSLALLIVIAFLIPRAGRLAMYFITNKFVAETESDSKTQLAFAGVVVYIAQIISYFVVFVFMLKSLGFSLAGAAIPATAASAAIGLGAQSIIADFLAGFFILSEKQYGVGDWVRFEGGATNIEGTVIQITMRATRIRTLAEETVIIPNSKAGVSINNSNHWSSAVVVMPIPLTRGTSVSDTIDRSTAAASRALAEPKVAEVVLGPLAVHPAVGITAPTTLGMPWSIDMRFLVQVKPGSQWLVERAIRVKLIDEFWEEYSTIAETSTTAELTAPAPMVEQPATTRIASAQPQPEKPAPEGTLSPAEAEAHTERGLLVEDDPAITDKTATFTTEEKPASLQEEKVTGWERFFSVGGRTRVSTTILLSAAVFILLLKGLALNPEDSDASGWLAPPTPAPRATSTVSPDNEESQTEIVTEPETATQSLEFSPTVSQPLTELPSAAQSTEQAPPQAEPQSPESALPQTTEPTKTPNANPENQNPLEPFPPGEAQPVG</sequence>
<organism evidence="9 10">
    <name type="scientific">Corynebacterium mustelae</name>
    <dbReference type="NCBI Taxonomy" id="571915"/>
    <lineage>
        <taxon>Bacteria</taxon>
        <taxon>Bacillati</taxon>
        <taxon>Actinomycetota</taxon>
        <taxon>Actinomycetes</taxon>
        <taxon>Mycobacteriales</taxon>
        <taxon>Corynebacteriaceae</taxon>
        <taxon>Corynebacterium</taxon>
    </lineage>
</organism>
<accession>A0A0G3GX49</accession>
<feature type="domain" description="Mechanosensitive ion channel MscS" evidence="8">
    <location>
        <begin position="109"/>
        <end position="175"/>
    </location>
</feature>
<feature type="transmembrane region" description="Helical" evidence="7">
    <location>
        <begin position="93"/>
        <end position="120"/>
    </location>
</feature>
<dbReference type="OrthoDB" id="4638917at2"/>
<dbReference type="InterPro" id="IPR045276">
    <property type="entry name" value="YbiO_bact"/>
</dbReference>
<feature type="region of interest" description="Disordered" evidence="6">
    <location>
        <begin position="302"/>
        <end position="332"/>
    </location>
</feature>
<feature type="compositionally biased region" description="Low complexity" evidence="6">
    <location>
        <begin position="456"/>
        <end position="477"/>
    </location>
</feature>